<comment type="caution">
    <text evidence="4">The sequence shown here is derived from an EMBL/GenBank/DDBJ whole genome shotgun (WGS) entry which is preliminary data.</text>
</comment>
<comment type="similarity">
    <text evidence="1">Belongs to the UDP-glycosyltransferase family.</text>
</comment>
<keyword evidence="2" id="KW-0808">Transferase</keyword>
<evidence type="ECO:0000313" key="4">
    <source>
        <dbReference type="EMBL" id="CAA0830380.1"/>
    </source>
</evidence>
<dbReference type="PANTHER" id="PTHR48044:SF48">
    <property type="entry name" value="GLYCOSYLTRANSFERASE"/>
    <property type="match status" value="1"/>
</dbReference>
<keyword evidence="5" id="KW-1185">Reference proteome</keyword>
<dbReference type="EMBL" id="CACSLK010027829">
    <property type="protein sequence ID" value="CAA0830380.1"/>
    <property type="molecule type" value="Genomic_DNA"/>
</dbReference>
<evidence type="ECO:0000256" key="2">
    <source>
        <dbReference type="ARBA" id="ARBA00022679"/>
    </source>
</evidence>
<reference evidence="4" key="1">
    <citation type="submission" date="2019-12" db="EMBL/GenBank/DDBJ databases">
        <authorList>
            <person name="Scholes J."/>
        </authorList>
    </citation>
    <scope>NUCLEOTIDE SEQUENCE</scope>
</reference>
<protein>
    <submittedName>
        <fullName evidence="4">UDP-glycosyltransferase 73B4</fullName>
    </submittedName>
</protein>
<dbReference type="InterPro" id="IPR002213">
    <property type="entry name" value="UDP_glucos_trans"/>
</dbReference>
<proteinExistence type="inferred from homology"/>
<sequence>MATLITNPQNQTQPSSTTMDHHVAVIVLPFPAQGHLNQLLQLSCLVSSYGVPVHYVAPPVFSRQAQSRANDLINPHDLQKIHFHDIPTPHFDSPPPNPDSSHRFPTHLLPAWYACLSLREPFSAFLLDLSKKFTRVVIIHDPMMAFVVQDIGSVPNAESWRRSRLGSRGAGRSSYGWSGMPTHAMCLADQAGGSACRRVSRKGWRGWAPQPRILDHEAVGGFVSHCGWNSCVESIVGGVAVAAWPMHADQPANATLVVGVLGMGIVVNEWAGRAELVRAEAVEDAVRRLMGPGEGERVRRRAEDVGKMVRAATKKGGSSRLEMDSFIAHINRM</sequence>
<dbReference type="Pfam" id="PF26168">
    <property type="entry name" value="Glyco_transf_N"/>
    <property type="match status" value="1"/>
</dbReference>
<dbReference type="OrthoDB" id="5835829at2759"/>
<dbReference type="GO" id="GO:1901135">
    <property type="term" value="P:carbohydrate derivative metabolic process"/>
    <property type="evidence" value="ECO:0007669"/>
    <property type="project" value="UniProtKB-ARBA"/>
</dbReference>
<dbReference type="CDD" id="cd03784">
    <property type="entry name" value="GT1_Gtf-like"/>
    <property type="match status" value="1"/>
</dbReference>
<accession>A0A9N7RGV0</accession>
<dbReference type="SUPFAM" id="SSF53756">
    <property type="entry name" value="UDP-Glycosyltransferase/glycogen phosphorylase"/>
    <property type="match status" value="2"/>
</dbReference>
<evidence type="ECO:0000256" key="1">
    <source>
        <dbReference type="ARBA" id="ARBA00009995"/>
    </source>
</evidence>
<dbReference type="GO" id="GO:0008194">
    <property type="term" value="F:UDP-glycosyltransferase activity"/>
    <property type="evidence" value="ECO:0007669"/>
    <property type="project" value="InterPro"/>
</dbReference>
<dbReference type="InterPro" id="IPR058980">
    <property type="entry name" value="Glyco_transf_N"/>
</dbReference>
<gene>
    <name evidence="4" type="ORF">SHERM_25804</name>
</gene>
<dbReference type="AlphaFoldDB" id="A0A9N7RGV0"/>
<dbReference type="Gene3D" id="3.40.50.2000">
    <property type="entry name" value="Glycogen Phosphorylase B"/>
    <property type="match status" value="2"/>
</dbReference>
<feature type="domain" description="Glycosyltransferase N-terminal" evidence="3">
    <location>
        <begin position="22"/>
        <end position="160"/>
    </location>
</feature>
<dbReference type="Proteomes" id="UP001153555">
    <property type="component" value="Unassembled WGS sequence"/>
</dbReference>
<dbReference type="PANTHER" id="PTHR48044">
    <property type="entry name" value="GLYCOSYLTRANSFERASE"/>
    <property type="match status" value="1"/>
</dbReference>
<name>A0A9N7RGV0_STRHE</name>
<dbReference type="Pfam" id="PF00201">
    <property type="entry name" value="UDPGT"/>
    <property type="match status" value="1"/>
</dbReference>
<evidence type="ECO:0000313" key="5">
    <source>
        <dbReference type="Proteomes" id="UP001153555"/>
    </source>
</evidence>
<evidence type="ECO:0000259" key="3">
    <source>
        <dbReference type="Pfam" id="PF26168"/>
    </source>
</evidence>
<organism evidence="4 5">
    <name type="scientific">Striga hermonthica</name>
    <name type="common">Purple witchweed</name>
    <name type="synonym">Buchnera hermonthica</name>
    <dbReference type="NCBI Taxonomy" id="68872"/>
    <lineage>
        <taxon>Eukaryota</taxon>
        <taxon>Viridiplantae</taxon>
        <taxon>Streptophyta</taxon>
        <taxon>Embryophyta</taxon>
        <taxon>Tracheophyta</taxon>
        <taxon>Spermatophyta</taxon>
        <taxon>Magnoliopsida</taxon>
        <taxon>eudicotyledons</taxon>
        <taxon>Gunneridae</taxon>
        <taxon>Pentapetalae</taxon>
        <taxon>asterids</taxon>
        <taxon>lamiids</taxon>
        <taxon>Lamiales</taxon>
        <taxon>Orobanchaceae</taxon>
        <taxon>Buchnereae</taxon>
        <taxon>Striga</taxon>
    </lineage>
</organism>